<dbReference type="STRING" id="86416.Clopa_3162"/>
<evidence type="ECO:0000313" key="2">
    <source>
        <dbReference type="EMBL" id="AGK97976.1"/>
    </source>
</evidence>
<name>R4K8G2_CLOPA</name>
<dbReference type="EMBL" id="CP003261">
    <property type="protein sequence ID" value="AGK97976.1"/>
    <property type="molecule type" value="Genomic_DNA"/>
</dbReference>
<evidence type="ECO:0000256" key="1">
    <source>
        <dbReference type="SAM" id="Coils"/>
    </source>
</evidence>
<sequence length="120" mass="14182">MKINENYKIEAIDERNVCIMERKVPKEEPGKEPKKHYWKTEGYYPNIEFALKSLVTKEINGTGIKGLKTITDKIKELHELMEELNYKTAMELLEYKKKNKELEATIEEMSERILDLEACE</sequence>
<proteinExistence type="predicted"/>
<keyword evidence="1" id="KW-0175">Coiled coil</keyword>
<feature type="coiled-coil region" evidence="1">
    <location>
        <begin position="67"/>
        <end position="119"/>
    </location>
</feature>
<reference evidence="2 3" key="1">
    <citation type="submission" date="2012-01" db="EMBL/GenBank/DDBJ databases">
        <title>Complete sequence of chromosome of Clostridium pasteurianum BC1.</title>
        <authorList>
            <consortium name="US DOE Joint Genome Institute"/>
            <person name="Lucas S."/>
            <person name="Han J."/>
            <person name="Lapidus A."/>
            <person name="Cheng J.-F."/>
            <person name="Goodwin L."/>
            <person name="Pitluck S."/>
            <person name="Peters L."/>
            <person name="Mikhailova N."/>
            <person name="Teshima H."/>
            <person name="Detter J.C."/>
            <person name="Han C."/>
            <person name="Tapia R."/>
            <person name="Land M."/>
            <person name="Hauser L."/>
            <person name="Kyrpides N."/>
            <person name="Ivanova N."/>
            <person name="Pagani I."/>
            <person name="Dunn J."/>
            <person name="Taghavi S."/>
            <person name="Francis A."/>
            <person name="van der Lelie D."/>
            <person name="Woyke T."/>
        </authorList>
    </citation>
    <scope>NUCLEOTIDE SEQUENCE [LARGE SCALE GENOMIC DNA]</scope>
    <source>
        <strain evidence="2 3">BC1</strain>
    </source>
</reference>
<dbReference type="KEGG" id="cpas:Clopa_3162"/>
<dbReference type="OrthoDB" id="1941790at2"/>
<dbReference type="AlphaFoldDB" id="R4K8G2"/>
<dbReference type="Proteomes" id="UP000013523">
    <property type="component" value="Chromosome"/>
</dbReference>
<protein>
    <submittedName>
        <fullName evidence="2">Uncharacterized protein</fullName>
    </submittedName>
</protein>
<dbReference type="RefSeq" id="WP_015616264.1">
    <property type="nucleotide sequence ID" value="NC_021182.1"/>
</dbReference>
<organism evidence="2 3">
    <name type="scientific">Clostridium pasteurianum BC1</name>
    <dbReference type="NCBI Taxonomy" id="86416"/>
    <lineage>
        <taxon>Bacteria</taxon>
        <taxon>Bacillati</taxon>
        <taxon>Bacillota</taxon>
        <taxon>Clostridia</taxon>
        <taxon>Eubacteriales</taxon>
        <taxon>Clostridiaceae</taxon>
        <taxon>Clostridium</taxon>
    </lineage>
</organism>
<dbReference type="PATRIC" id="fig|86416.3.peg.3149"/>
<gene>
    <name evidence="2" type="ORF">Clopa_3162</name>
</gene>
<dbReference type="HOGENOM" id="CLU_2045628_0_0_9"/>
<keyword evidence="3" id="KW-1185">Reference proteome</keyword>
<evidence type="ECO:0000313" key="3">
    <source>
        <dbReference type="Proteomes" id="UP000013523"/>
    </source>
</evidence>
<accession>R4K8G2</accession>